<dbReference type="RefSeq" id="WP_061664073.1">
    <property type="nucleotide sequence ID" value="NZ_LOMO01000235.1"/>
</dbReference>
<keyword evidence="1" id="KW-0175">Coiled coil</keyword>
<dbReference type="EMBL" id="LOMO01000235">
    <property type="protein sequence ID" value="KXY30096.1"/>
    <property type="molecule type" value="Genomic_DNA"/>
</dbReference>
<organism evidence="2 3">
    <name type="scientific">Bacillus cereus</name>
    <dbReference type="NCBI Taxonomy" id="1396"/>
    <lineage>
        <taxon>Bacteria</taxon>
        <taxon>Bacillati</taxon>
        <taxon>Bacillota</taxon>
        <taxon>Bacilli</taxon>
        <taxon>Bacillales</taxon>
        <taxon>Bacillaceae</taxon>
        <taxon>Bacillus</taxon>
        <taxon>Bacillus cereus group</taxon>
    </lineage>
</organism>
<evidence type="ECO:0000256" key="1">
    <source>
        <dbReference type="SAM" id="Coils"/>
    </source>
</evidence>
<dbReference type="AlphaFoldDB" id="A0A9X0MCE9"/>
<feature type="coiled-coil region" evidence="1">
    <location>
        <begin position="9"/>
        <end position="43"/>
    </location>
</feature>
<sequence length="148" mass="17423">MKDKLEGVMRCSRYEHEQLKRKVKKLKEEKDELLEQLASCREYLLPLMENHNDYEELLALTVSDPLQISYLCKRIAEEASMMLKKDVEKVYVMFHEGHRGKSNIAVTEDREVARKCIQGFHSNGILASWDELEVWDGNHLEQQENLTK</sequence>
<comment type="caution">
    <text evidence="2">The sequence shown here is derived from an EMBL/GenBank/DDBJ whole genome shotgun (WGS) entry which is preliminary data.</text>
</comment>
<evidence type="ECO:0000313" key="3">
    <source>
        <dbReference type="Proteomes" id="UP000075476"/>
    </source>
</evidence>
<proteinExistence type="predicted"/>
<gene>
    <name evidence="2" type="ORF">AT268_17475</name>
</gene>
<name>A0A9X0MCE9_BACCE</name>
<evidence type="ECO:0000313" key="2">
    <source>
        <dbReference type="EMBL" id="KXY30096.1"/>
    </source>
</evidence>
<reference evidence="2 3" key="1">
    <citation type="submission" date="2015-12" db="EMBL/GenBank/DDBJ databases">
        <title>Bacillus cereus Group isolate.</title>
        <authorList>
            <person name="Kovac J."/>
        </authorList>
    </citation>
    <scope>NUCLEOTIDE SEQUENCE [LARGE SCALE GENOMIC DNA]</scope>
    <source>
        <strain evidence="2 3">FSL K6-0073</strain>
    </source>
</reference>
<accession>A0A9X0MCE9</accession>
<protein>
    <submittedName>
        <fullName evidence="2">Uncharacterized protein</fullName>
    </submittedName>
</protein>
<dbReference type="Proteomes" id="UP000075476">
    <property type="component" value="Unassembled WGS sequence"/>
</dbReference>